<evidence type="ECO:0000313" key="2">
    <source>
        <dbReference type="Proteomes" id="UP001164250"/>
    </source>
</evidence>
<evidence type="ECO:0000313" key="1">
    <source>
        <dbReference type="EMBL" id="KAJ0086764.1"/>
    </source>
</evidence>
<gene>
    <name evidence="1" type="ORF">Patl1_08010</name>
</gene>
<comment type="caution">
    <text evidence="1">The sequence shown here is derived from an EMBL/GenBank/DDBJ whole genome shotgun (WGS) entry which is preliminary data.</text>
</comment>
<dbReference type="EMBL" id="CM047906">
    <property type="protein sequence ID" value="KAJ0086764.1"/>
    <property type="molecule type" value="Genomic_DNA"/>
</dbReference>
<keyword evidence="2" id="KW-1185">Reference proteome</keyword>
<name>A0ACC1AJ94_9ROSI</name>
<proteinExistence type="predicted"/>
<protein>
    <submittedName>
        <fullName evidence="1">Uncharacterized protein</fullName>
    </submittedName>
</protein>
<organism evidence="1 2">
    <name type="scientific">Pistacia atlantica</name>
    <dbReference type="NCBI Taxonomy" id="434234"/>
    <lineage>
        <taxon>Eukaryota</taxon>
        <taxon>Viridiplantae</taxon>
        <taxon>Streptophyta</taxon>
        <taxon>Embryophyta</taxon>
        <taxon>Tracheophyta</taxon>
        <taxon>Spermatophyta</taxon>
        <taxon>Magnoliopsida</taxon>
        <taxon>eudicotyledons</taxon>
        <taxon>Gunneridae</taxon>
        <taxon>Pentapetalae</taxon>
        <taxon>rosids</taxon>
        <taxon>malvids</taxon>
        <taxon>Sapindales</taxon>
        <taxon>Anacardiaceae</taxon>
        <taxon>Pistacia</taxon>
    </lineage>
</organism>
<dbReference type="Proteomes" id="UP001164250">
    <property type="component" value="Chromosome 10"/>
</dbReference>
<sequence length="59" mass="6395">MSFASPAIAIPTLNINRVCKTTTIFCSYKDCVAALPLDRESSSASNLKAWKDRSEVGCI</sequence>
<accession>A0ACC1AJ94</accession>
<reference evidence="2" key="1">
    <citation type="journal article" date="2023" name="G3 (Bethesda)">
        <title>Genome assembly and association tests identify interacting loci associated with vigor, precocity, and sex in interspecific pistachio rootstocks.</title>
        <authorList>
            <person name="Palmer W."/>
            <person name="Jacygrad E."/>
            <person name="Sagayaradj S."/>
            <person name="Cavanaugh K."/>
            <person name="Han R."/>
            <person name="Bertier L."/>
            <person name="Beede B."/>
            <person name="Kafkas S."/>
            <person name="Golino D."/>
            <person name="Preece J."/>
            <person name="Michelmore R."/>
        </authorList>
    </citation>
    <scope>NUCLEOTIDE SEQUENCE [LARGE SCALE GENOMIC DNA]</scope>
</reference>